<dbReference type="RefSeq" id="WP_205722099.1">
    <property type="nucleotide sequence ID" value="NZ_CP070608.1"/>
</dbReference>
<reference evidence="3" key="1">
    <citation type="submission" date="2021-02" db="EMBL/GenBank/DDBJ databases">
        <title>Fulvivirga sp. S481 isolated from sea water.</title>
        <authorList>
            <person name="Bae S.S."/>
            <person name="Baek K."/>
        </authorList>
    </citation>
    <scope>NUCLEOTIDE SEQUENCE</scope>
    <source>
        <strain evidence="3">S481</strain>
    </source>
</reference>
<evidence type="ECO:0000313" key="3">
    <source>
        <dbReference type="EMBL" id="QSE97589.1"/>
    </source>
</evidence>
<dbReference type="AlphaFoldDB" id="A0A974WFL6"/>
<dbReference type="NCBIfam" id="NF006099">
    <property type="entry name" value="PRK08251.1"/>
    <property type="match status" value="1"/>
</dbReference>
<keyword evidence="2" id="KW-0560">Oxidoreductase</keyword>
<dbReference type="KEGG" id="fuv:JR347_00430"/>
<evidence type="ECO:0000313" key="4">
    <source>
        <dbReference type="Proteomes" id="UP000662783"/>
    </source>
</evidence>
<proteinExistence type="inferred from homology"/>
<evidence type="ECO:0000256" key="2">
    <source>
        <dbReference type="ARBA" id="ARBA00023002"/>
    </source>
</evidence>
<evidence type="ECO:0000256" key="1">
    <source>
        <dbReference type="ARBA" id="ARBA00006484"/>
    </source>
</evidence>
<name>A0A974WFL6_9BACT</name>
<dbReference type="SUPFAM" id="SSF51735">
    <property type="entry name" value="NAD(P)-binding Rossmann-fold domains"/>
    <property type="match status" value="1"/>
</dbReference>
<organism evidence="3 4">
    <name type="scientific">Fulvivirga lutea</name>
    <dbReference type="NCBI Taxonomy" id="2810512"/>
    <lineage>
        <taxon>Bacteria</taxon>
        <taxon>Pseudomonadati</taxon>
        <taxon>Bacteroidota</taxon>
        <taxon>Cytophagia</taxon>
        <taxon>Cytophagales</taxon>
        <taxon>Fulvivirgaceae</taxon>
        <taxon>Fulvivirga</taxon>
    </lineage>
</organism>
<comment type="similarity">
    <text evidence="1">Belongs to the short-chain dehydrogenases/reductases (SDR) family.</text>
</comment>
<sequence length="254" mass="28222">MKKRKNILITGASSGLGKGMALEFARQGCNLALCARRVENLEILKKELLEINPSIKVFLRSLDVTIPEEVFEVFRAFNQDFKDVGEKLDRVIVNAGMGKGASLGTGYHKQNMQTAVTNFCGAISQFEAALEIFRAQNDGHLVAISSMSAFRGYRGPINVYAATKAGLASLAEGARVDLLYKPIKVSTIFPGYIQSEMTDNVAKKPPFMIDLDKGSKLLVKAINKEKNKAYVPFWPWYLFKLMMPFASLKMLKKL</sequence>
<dbReference type="PANTHER" id="PTHR44196">
    <property type="entry name" value="DEHYDROGENASE/REDUCTASE SDR FAMILY MEMBER 7B"/>
    <property type="match status" value="1"/>
</dbReference>
<dbReference type="Gene3D" id="3.40.50.720">
    <property type="entry name" value="NAD(P)-binding Rossmann-like Domain"/>
    <property type="match status" value="1"/>
</dbReference>
<dbReference type="InterPro" id="IPR036291">
    <property type="entry name" value="NAD(P)-bd_dom_sf"/>
</dbReference>
<dbReference type="Pfam" id="PF00106">
    <property type="entry name" value="adh_short"/>
    <property type="match status" value="1"/>
</dbReference>
<accession>A0A974WFL6</accession>
<dbReference type="GO" id="GO:0016491">
    <property type="term" value="F:oxidoreductase activity"/>
    <property type="evidence" value="ECO:0007669"/>
    <property type="project" value="UniProtKB-KW"/>
</dbReference>
<keyword evidence="4" id="KW-1185">Reference proteome</keyword>
<dbReference type="EMBL" id="CP070608">
    <property type="protein sequence ID" value="QSE97589.1"/>
    <property type="molecule type" value="Genomic_DNA"/>
</dbReference>
<dbReference type="InterPro" id="IPR002347">
    <property type="entry name" value="SDR_fam"/>
</dbReference>
<dbReference type="GO" id="GO:0016020">
    <property type="term" value="C:membrane"/>
    <property type="evidence" value="ECO:0007669"/>
    <property type="project" value="TreeGrafter"/>
</dbReference>
<dbReference type="PRINTS" id="PR00081">
    <property type="entry name" value="GDHRDH"/>
</dbReference>
<protein>
    <submittedName>
        <fullName evidence="3">SDR family oxidoreductase</fullName>
    </submittedName>
</protein>
<dbReference type="Proteomes" id="UP000662783">
    <property type="component" value="Chromosome"/>
</dbReference>
<dbReference type="PANTHER" id="PTHR44196:SF1">
    <property type="entry name" value="DEHYDROGENASE_REDUCTASE SDR FAMILY MEMBER 7B"/>
    <property type="match status" value="1"/>
</dbReference>
<gene>
    <name evidence="3" type="ORF">JR347_00430</name>
</gene>